<evidence type="ECO:0000313" key="3">
    <source>
        <dbReference type="Proteomes" id="UP000812287"/>
    </source>
</evidence>
<dbReference type="GeneID" id="66101248"/>
<feature type="compositionally biased region" description="Polar residues" evidence="1">
    <location>
        <begin position="254"/>
        <end position="264"/>
    </location>
</feature>
<organism evidence="2 3">
    <name type="scientific">Guyanagaster necrorhizus</name>
    <dbReference type="NCBI Taxonomy" id="856835"/>
    <lineage>
        <taxon>Eukaryota</taxon>
        <taxon>Fungi</taxon>
        <taxon>Dikarya</taxon>
        <taxon>Basidiomycota</taxon>
        <taxon>Agaricomycotina</taxon>
        <taxon>Agaricomycetes</taxon>
        <taxon>Agaricomycetidae</taxon>
        <taxon>Agaricales</taxon>
        <taxon>Marasmiineae</taxon>
        <taxon>Physalacriaceae</taxon>
        <taxon>Guyanagaster</taxon>
    </lineage>
</organism>
<name>A0A9P7VY79_9AGAR</name>
<feature type="region of interest" description="Disordered" evidence="1">
    <location>
        <begin position="104"/>
        <end position="156"/>
    </location>
</feature>
<sequence length="264" mass="28248">MTVTFFDVPASAEQPITRTGPDDRSLIVAGLSEFLWSTSSEDCLAYLLRGSECNRVHSHHQPPCRASLFHNFDDALALQTLGTCLKKTKLFTRRPQFNGPLNTMPLEIPSSGSIPSINVASSGNSTGSQSSSNSESSGEEGFLYPSPALGLGPSEMHEPQPILARIARFLSSDSSSSNSDEENGGLITPYSIPVDPDVEVPELGEEEGIGAGLRVPLSSPTKGVNATRSFCSASWASYGGRKMLQPERPRPRVTSGSNTRMDSE</sequence>
<reference evidence="2" key="1">
    <citation type="submission" date="2020-11" db="EMBL/GenBank/DDBJ databases">
        <title>Adaptations for nitrogen fixation in a non-lichenized fungal sporocarp promotes dispersal by wood-feeding termites.</title>
        <authorList>
            <consortium name="DOE Joint Genome Institute"/>
            <person name="Koch R.A."/>
            <person name="Yoon G."/>
            <person name="Arayal U."/>
            <person name="Lail K."/>
            <person name="Amirebrahimi M."/>
            <person name="Labutti K."/>
            <person name="Lipzen A."/>
            <person name="Riley R."/>
            <person name="Barry K."/>
            <person name="Henrissat B."/>
            <person name="Grigoriev I.V."/>
            <person name="Herr J.R."/>
            <person name="Aime M.C."/>
        </authorList>
    </citation>
    <scope>NUCLEOTIDE SEQUENCE</scope>
    <source>
        <strain evidence="2">MCA 3950</strain>
    </source>
</reference>
<keyword evidence="3" id="KW-1185">Reference proteome</keyword>
<accession>A0A9P7VY79</accession>
<dbReference type="RefSeq" id="XP_043042624.1">
    <property type="nucleotide sequence ID" value="XM_043178954.1"/>
</dbReference>
<gene>
    <name evidence="2" type="ORF">BT62DRAFT_1073648</name>
</gene>
<comment type="caution">
    <text evidence="2">The sequence shown here is derived from an EMBL/GenBank/DDBJ whole genome shotgun (WGS) entry which is preliminary data.</text>
</comment>
<dbReference type="Proteomes" id="UP000812287">
    <property type="component" value="Unassembled WGS sequence"/>
</dbReference>
<protein>
    <submittedName>
        <fullName evidence="2">Uncharacterized protein</fullName>
    </submittedName>
</protein>
<dbReference type="EMBL" id="MU250528">
    <property type="protein sequence ID" value="KAG7449124.1"/>
    <property type="molecule type" value="Genomic_DNA"/>
</dbReference>
<dbReference type="AlphaFoldDB" id="A0A9P7VY79"/>
<feature type="compositionally biased region" description="Polar residues" evidence="1">
    <location>
        <begin position="110"/>
        <end position="120"/>
    </location>
</feature>
<evidence type="ECO:0000256" key="1">
    <source>
        <dbReference type="SAM" id="MobiDB-lite"/>
    </source>
</evidence>
<evidence type="ECO:0000313" key="2">
    <source>
        <dbReference type="EMBL" id="KAG7449124.1"/>
    </source>
</evidence>
<feature type="compositionally biased region" description="Low complexity" evidence="1">
    <location>
        <begin position="121"/>
        <end position="141"/>
    </location>
</feature>
<feature type="region of interest" description="Disordered" evidence="1">
    <location>
        <begin position="240"/>
        <end position="264"/>
    </location>
</feature>
<proteinExistence type="predicted"/>
<feature type="region of interest" description="Disordered" evidence="1">
    <location>
        <begin position="173"/>
        <end position="193"/>
    </location>
</feature>